<evidence type="ECO:0000259" key="2">
    <source>
        <dbReference type="Pfam" id="PF14360"/>
    </source>
</evidence>
<name>A0ABX0QJQ4_9BACT</name>
<feature type="domain" description="Sphingomyelin synthase-like" evidence="2">
    <location>
        <begin position="148"/>
        <end position="209"/>
    </location>
</feature>
<dbReference type="Pfam" id="PF14360">
    <property type="entry name" value="PAP2_C"/>
    <property type="match status" value="1"/>
</dbReference>
<proteinExistence type="predicted"/>
<accession>A0ABX0QJQ4</accession>
<dbReference type="Proteomes" id="UP000606008">
    <property type="component" value="Unassembled WGS sequence"/>
</dbReference>
<evidence type="ECO:0000313" key="3">
    <source>
        <dbReference type="EMBL" id="NID12312.1"/>
    </source>
</evidence>
<sequence length="227" mass="25742">MNESLKDTLVSDAHSLRWKEAWKQPLFRRMAIGGLLLVCALLAVWPTYLAKIEARDGLVLNDFVLNALPRRDVSLPVFISLWGAALLLIYRVQKAPGIYLQFIWAYAFLFIARIISIGLTPLDPPPGLIELRDPLSNYFYGAKFITKDLFFSGHTASICLMAFCLVKPLDRWLVFIGAFVVGVGVLIQRVHYTADVIAAPLFTYLVYWVAGWFIRKTMSNTEVNRNN</sequence>
<gene>
    <name evidence="3" type="ORF">F7231_19215</name>
</gene>
<evidence type="ECO:0000313" key="4">
    <source>
        <dbReference type="Proteomes" id="UP000606008"/>
    </source>
</evidence>
<keyword evidence="1" id="KW-1133">Transmembrane helix</keyword>
<dbReference type="InterPro" id="IPR025749">
    <property type="entry name" value="Sphingomyelin_synth-like_dom"/>
</dbReference>
<evidence type="ECO:0000256" key="1">
    <source>
        <dbReference type="SAM" id="Phobius"/>
    </source>
</evidence>
<organism evidence="3 4">
    <name type="scientific">Fibrivirga algicola</name>
    <dbReference type="NCBI Taxonomy" id="2950420"/>
    <lineage>
        <taxon>Bacteria</taxon>
        <taxon>Pseudomonadati</taxon>
        <taxon>Bacteroidota</taxon>
        <taxon>Cytophagia</taxon>
        <taxon>Cytophagales</taxon>
        <taxon>Spirosomataceae</taxon>
        <taxon>Fibrivirga</taxon>
    </lineage>
</organism>
<keyword evidence="1" id="KW-0812">Transmembrane</keyword>
<dbReference type="RefSeq" id="WP_166693160.1">
    <property type="nucleotide sequence ID" value="NZ_WAEL01000007.1"/>
</dbReference>
<feature type="transmembrane region" description="Helical" evidence="1">
    <location>
        <begin position="149"/>
        <end position="166"/>
    </location>
</feature>
<comment type="caution">
    <text evidence="3">The sequence shown here is derived from an EMBL/GenBank/DDBJ whole genome shotgun (WGS) entry which is preliminary data.</text>
</comment>
<reference evidence="3" key="1">
    <citation type="submission" date="2024-05" db="EMBL/GenBank/DDBJ databases">
        <authorList>
            <person name="Jung D.-H."/>
        </authorList>
    </citation>
    <scope>NUCLEOTIDE SEQUENCE</scope>
    <source>
        <strain evidence="3">JA-25</strain>
    </source>
</reference>
<keyword evidence="4" id="KW-1185">Reference proteome</keyword>
<protein>
    <submittedName>
        <fullName evidence="3">Phosphatase PAP2 family protein</fullName>
    </submittedName>
</protein>
<feature type="transmembrane region" description="Helical" evidence="1">
    <location>
        <begin position="196"/>
        <end position="214"/>
    </location>
</feature>
<feature type="transmembrane region" description="Helical" evidence="1">
    <location>
        <begin position="173"/>
        <end position="190"/>
    </location>
</feature>
<dbReference type="EMBL" id="WAEL01000007">
    <property type="protein sequence ID" value="NID12312.1"/>
    <property type="molecule type" value="Genomic_DNA"/>
</dbReference>
<dbReference type="Gene3D" id="1.20.144.10">
    <property type="entry name" value="Phosphatidic acid phosphatase type 2/haloperoxidase"/>
    <property type="match status" value="1"/>
</dbReference>
<keyword evidence="1" id="KW-0472">Membrane</keyword>
<feature type="transmembrane region" description="Helical" evidence="1">
    <location>
        <begin position="26"/>
        <end position="48"/>
    </location>
</feature>
<feature type="transmembrane region" description="Helical" evidence="1">
    <location>
        <begin position="73"/>
        <end position="90"/>
    </location>
</feature>
<feature type="transmembrane region" description="Helical" evidence="1">
    <location>
        <begin position="102"/>
        <end position="122"/>
    </location>
</feature>